<keyword evidence="2 6" id="KW-0479">Metal-binding</keyword>
<dbReference type="PROSITE" id="PS00059">
    <property type="entry name" value="ADH_ZINC"/>
    <property type="match status" value="1"/>
</dbReference>
<dbReference type="GO" id="GO:0005829">
    <property type="term" value="C:cytosol"/>
    <property type="evidence" value="ECO:0007669"/>
    <property type="project" value="TreeGrafter"/>
</dbReference>
<evidence type="ECO:0000313" key="10">
    <source>
        <dbReference type="Proteomes" id="UP000244338"/>
    </source>
</evidence>
<evidence type="ECO:0000256" key="3">
    <source>
        <dbReference type="ARBA" id="ARBA00022833"/>
    </source>
</evidence>
<comment type="similarity">
    <text evidence="6">Belongs to the zinc-containing alcohol dehydrogenase family.</text>
</comment>
<accession>A0A2R6Y277</accession>
<dbReference type="SUPFAM" id="SSF50129">
    <property type="entry name" value="GroES-like"/>
    <property type="match status" value="2"/>
</dbReference>
<comment type="cofactor">
    <cofactor evidence="1 6">
        <name>Zn(2+)</name>
        <dbReference type="ChEBI" id="CHEBI:29105"/>
    </cofactor>
</comment>
<dbReference type="EMBL" id="PEBX01000020">
    <property type="protein sequence ID" value="PTQ56761.1"/>
    <property type="molecule type" value="Genomic_DNA"/>
</dbReference>
<proteinExistence type="inferred from homology"/>
<keyword evidence="4" id="KW-0560">Oxidoreductase</keyword>
<dbReference type="AlphaFoldDB" id="A0A2R6Y277"/>
<dbReference type="GO" id="GO:0008270">
    <property type="term" value="F:zinc ion binding"/>
    <property type="evidence" value="ECO:0007669"/>
    <property type="project" value="InterPro"/>
</dbReference>
<dbReference type="InterPro" id="IPR013149">
    <property type="entry name" value="ADH-like_C"/>
</dbReference>
<keyword evidence="7" id="KW-1133">Transmembrane helix</keyword>
<feature type="domain" description="Enoyl reductase (ER)" evidence="8">
    <location>
        <begin position="19"/>
        <end position="373"/>
    </location>
</feature>
<dbReference type="PANTHER" id="PTHR43880:SF12">
    <property type="entry name" value="ALCOHOL DEHYDROGENASE CLASS-3"/>
    <property type="match status" value="1"/>
</dbReference>
<feature type="transmembrane region" description="Helical" evidence="7">
    <location>
        <begin position="198"/>
        <end position="222"/>
    </location>
</feature>
<dbReference type="InterPro" id="IPR036291">
    <property type="entry name" value="NAD(P)-bd_dom_sf"/>
</dbReference>
<comment type="caution">
    <text evidence="9">The sequence shown here is derived from an EMBL/GenBank/DDBJ whole genome shotgun (WGS) entry which is preliminary data.</text>
</comment>
<dbReference type="SUPFAM" id="SSF51735">
    <property type="entry name" value="NAD(P)-binding Rossmann-fold domains"/>
    <property type="match status" value="1"/>
</dbReference>
<dbReference type="InterPro" id="IPR002328">
    <property type="entry name" value="ADH_Zn_CS"/>
</dbReference>
<name>A0A2R6Y277_9BACL</name>
<protein>
    <submittedName>
        <fullName evidence="9">Alcohol dehydrogenase</fullName>
    </submittedName>
</protein>
<dbReference type="GO" id="GO:0046294">
    <property type="term" value="P:formaldehyde catabolic process"/>
    <property type="evidence" value="ECO:0007669"/>
    <property type="project" value="TreeGrafter"/>
</dbReference>
<dbReference type="InterPro" id="IPR011032">
    <property type="entry name" value="GroES-like_sf"/>
</dbReference>
<dbReference type="InterPro" id="IPR013154">
    <property type="entry name" value="ADH-like_N"/>
</dbReference>
<evidence type="ECO:0000256" key="4">
    <source>
        <dbReference type="ARBA" id="ARBA00023002"/>
    </source>
</evidence>
<dbReference type="CDD" id="cd08281">
    <property type="entry name" value="liver_ADH_like1"/>
    <property type="match status" value="1"/>
</dbReference>
<evidence type="ECO:0000256" key="6">
    <source>
        <dbReference type="RuleBase" id="RU361277"/>
    </source>
</evidence>
<dbReference type="GO" id="GO:0051903">
    <property type="term" value="F:S-(hydroxymethyl)glutathione dehydrogenase [NAD(P)+] activity"/>
    <property type="evidence" value="ECO:0007669"/>
    <property type="project" value="TreeGrafter"/>
</dbReference>
<sequence>MKIRAYVLREMGLPEPYVKSHPLELTTVDLDPPGPGEVLVRIRATGLCHSDLSVINGSRPRVMPMVLGHEAAGEVVELGQGVTDLHPGDHVVSTFVPSCGHCIPCQEGRPAMCEPGNSANSAGTLLSGEIKLYLEGDQLHHHLGVSGFAEYAVIDRRSLVKVDPDIPLDIVAMFGCAVLTGVGAVVNTAKISVGSSVAIVGLGGVGFSALLGAQLAGARLIIAIDIQPHKLSMASDFGATYVFDSRDSDVIPRIRELTGGGVDFAFETAGSVQAMRVAYAITRRGGTTVTSGLPHPEHQFAFPLVTMTAEERRVMGSYMGSSVPSRDIPRYLELYKRGKLPINKLLSSRISFDELNEGFDRLNQGAVVRQVAVIP</sequence>
<dbReference type="Pfam" id="PF00107">
    <property type="entry name" value="ADH_zinc_N"/>
    <property type="match status" value="1"/>
</dbReference>
<dbReference type="Pfam" id="PF08240">
    <property type="entry name" value="ADH_N"/>
    <property type="match status" value="1"/>
</dbReference>
<keyword evidence="7" id="KW-0812">Transmembrane</keyword>
<evidence type="ECO:0000256" key="5">
    <source>
        <dbReference type="ARBA" id="ARBA00023027"/>
    </source>
</evidence>
<reference evidence="10" key="1">
    <citation type="journal article" date="2018" name="Sci. Rep.">
        <title>Lignite coal burning seam in the remote Altai Mountains harbors a hydrogen-driven thermophilic microbial community.</title>
        <authorList>
            <person name="Kadnikov V.V."/>
            <person name="Mardanov A.V."/>
            <person name="Ivasenko D.A."/>
            <person name="Antsiferov D.V."/>
            <person name="Beletsky A.V."/>
            <person name="Karnachuk O.V."/>
            <person name="Ravin N.V."/>
        </authorList>
    </citation>
    <scope>NUCLEOTIDE SEQUENCE [LARGE SCALE GENOMIC DNA]</scope>
</reference>
<keyword evidence="7" id="KW-0472">Membrane</keyword>
<keyword evidence="5" id="KW-0520">NAD</keyword>
<dbReference type="InterPro" id="IPR020843">
    <property type="entry name" value="ER"/>
</dbReference>
<dbReference type="SMART" id="SM00829">
    <property type="entry name" value="PKS_ER"/>
    <property type="match status" value="1"/>
</dbReference>
<evidence type="ECO:0000256" key="2">
    <source>
        <dbReference type="ARBA" id="ARBA00022723"/>
    </source>
</evidence>
<dbReference type="PANTHER" id="PTHR43880">
    <property type="entry name" value="ALCOHOL DEHYDROGENASE"/>
    <property type="match status" value="1"/>
</dbReference>
<organism evidence="9 10">
    <name type="scientific">Candidatus Carbonibacillus altaicus</name>
    <dbReference type="NCBI Taxonomy" id="2163959"/>
    <lineage>
        <taxon>Bacteria</taxon>
        <taxon>Bacillati</taxon>
        <taxon>Bacillota</taxon>
        <taxon>Bacilli</taxon>
        <taxon>Bacillales</taxon>
        <taxon>Candidatus Carbonibacillus</taxon>
    </lineage>
</organism>
<keyword evidence="3 6" id="KW-0862">Zinc</keyword>
<dbReference type="Gene3D" id="3.40.50.720">
    <property type="entry name" value="NAD(P)-binding Rossmann-like Domain"/>
    <property type="match status" value="1"/>
</dbReference>
<dbReference type="FunFam" id="3.40.50.720:FF:000003">
    <property type="entry name" value="S-(hydroxymethyl)glutathione dehydrogenase"/>
    <property type="match status" value="1"/>
</dbReference>
<evidence type="ECO:0000256" key="1">
    <source>
        <dbReference type="ARBA" id="ARBA00001947"/>
    </source>
</evidence>
<evidence type="ECO:0000313" key="9">
    <source>
        <dbReference type="EMBL" id="PTQ56761.1"/>
    </source>
</evidence>
<evidence type="ECO:0000256" key="7">
    <source>
        <dbReference type="SAM" id="Phobius"/>
    </source>
</evidence>
<dbReference type="Proteomes" id="UP000244338">
    <property type="component" value="Unassembled WGS sequence"/>
</dbReference>
<evidence type="ECO:0000259" key="8">
    <source>
        <dbReference type="SMART" id="SM00829"/>
    </source>
</evidence>
<gene>
    <name evidence="9" type="ORF">BSOLF_2729</name>
</gene>
<dbReference type="Gene3D" id="3.90.180.10">
    <property type="entry name" value="Medium-chain alcohol dehydrogenases, catalytic domain"/>
    <property type="match status" value="1"/>
</dbReference>
<feature type="transmembrane region" description="Helical" evidence="7">
    <location>
        <begin position="166"/>
        <end position="186"/>
    </location>
</feature>